<protein>
    <submittedName>
        <fullName evidence="1">Uncharacterized protein</fullName>
    </submittedName>
</protein>
<reference evidence="2" key="1">
    <citation type="submission" date="2017-09" db="EMBL/GenBank/DDBJ databases">
        <title>Depth-based differentiation of microbial function through sediment-hosted aquifers and enrichment of novel symbionts in the deep terrestrial subsurface.</title>
        <authorList>
            <person name="Probst A.J."/>
            <person name="Ladd B."/>
            <person name="Jarett J.K."/>
            <person name="Geller-Mcgrath D.E."/>
            <person name="Sieber C.M.K."/>
            <person name="Emerson J.B."/>
            <person name="Anantharaman K."/>
            <person name="Thomas B.C."/>
            <person name="Malmstrom R."/>
            <person name="Stieglmeier M."/>
            <person name="Klingl A."/>
            <person name="Woyke T."/>
            <person name="Ryan C.M."/>
            <person name="Banfield J.F."/>
        </authorList>
    </citation>
    <scope>NUCLEOTIDE SEQUENCE [LARGE SCALE GENOMIC DNA]</scope>
</reference>
<evidence type="ECO:0000313" key="1">
    <source>
        <dbReference type="EMBL" id="PJE67664.1"/>
    </source>
</evidence>
<organism evidence="1 2">
    <name type="scientific">Candidatus Shapirobacteria bacterium CG10_big_fil_rev_8_21_14_0_10_40_9</name>
    <dbReference type="NCBI Taxonomy" id="1974888"/>
    <lineage>
        <taxon>Bacteria</taxon>
        <taxon>Candidatus Shapironibacteriota</taxon>
    </lineage>
</organism>
<sequence length="102" mass="12016">MIQRERDYTQIYESISPLDRRDGRVPSWIEIVDEFDLGDLPRGVKKLYHAYYRAQRMFALGKRKKGGRLIDALDKLPHFVRFEEEHDGTLNLIARRVRGKGA</sequence>
<gene>
    <name evidence="1" type="ORF">COU95_01195</name>
</gene>
<dbReference type="EMBL" id="PFEK01000022">
    <property type="protein sequence ID" value="PJE67664.1"/>
    <property type="molecule type" value="Genomic_DNA"/>
</dbReference>
<evidence type="ECO:0000313" key="2">
    <source>
        <dbReference type="Proteomes" id="UP000231474"/>
    </source>
</evidence>
<comment type="caution">
    <text evidence="1">The sequence shown here is derived from an EMBL/GenBank/DDBJ whole genome shotgun (WGS) entry which is preliminary data.</text>
</comment>
<name>A0A2M8L415_9BACT</name>
<dbReference type="AlphaFoldDB" id="A0A2M8L415"/>
<dbReference type="Proteomes" id="UP000231474">
    <property type="component" value="Unassembled WGS sequence"/>
</dbReference>
<accession>A0A2M8L415</accession>
<proteinExistence type="predicted"/>